<dbReference type="Gene3D" id="1.10.12.10">
    <property type="entry name" value="Lyase 2-enoyl-coa Hydratase, Chain A, domain 2"/>
    <property type="match status" value="1"/>
</dbReference>
<dbReference type="GO" id="GO:0006635">
    <property type="term" value="P:fatty acid beta-oxidation"/>
    <property type="evidence" value="ECO:0007669"/>
    <property type="project" value="UniProtKB-UniPathway"/>
</dbReference>
<comment type="caution">
    <text evidence="6">The sequence shown here is derived from an EMBL/GenBank/DDBJ whole genome shotgun (WGS) entry which is preliminary data.</text>
</comment>
<dbReference type="EMBL" id="BARS01033514">
    <property type="protein sequence ID" value="GAG26528.1"/>
    <property type="molecule type" value="Genomic_DNA"/>
</dbReference>
<dbReference type="PANTHER" id="PTHR43149:SF1">
    <property type="entry name" value="DELTA(3,5)-DELTA(2,4)-DIENOYL-COA ISOMERASE, MITOCHONDRIAL"/>
    <property type="match status" value="1"/>
</dbReference>
<keyword evidence="4" id="KW-0443">Lipid metabolism</keyword>
<organism evidence="6">
    <name type="scientific">marine sediment metagenome</name>
    <dbReference type="NCBI Taxonomy" id="412755"/>
    <lineage>
        <taxon>unclassified sequences</taxon>
        <taxon>metagenomes</taxon>
        <taxon>ecological metagenomes</taxon>
    </lineage>
</organism>
<dbReference type="InterPro" id="IPR018376">
    <property type="entry name" value="Enoyl-CoA_hyd/isom_CS"/>
</dbReference>
<dbReference type="Pfam" id="PF00378">
    <property type="entry name" value="ECH_1"/>
    <property type="match status" value="1"/>
</dbReference>
<feature type="non-terminal residue" evidence="6">
    <location>
        <position position="252"/>
    </location>
</feature>
<keyword evidence="5" id="KW-0413">Isomerase</keyword>
<dbReference type="SUPFAM" id="SSF52096">
    <property type="entry name" value="ClpP/crotonase"/>
    <property type="match status" value="1"/>
</dbReference>
<evidence type="ECO:0000256" key="5">
    <source>
        <dbReference type="ARBA" id="ARBA00023235"/>
    </source>
</evidence>
<dbReference type="AlphaFoldDB" id="X0WPU6"/>
<proteinExistence type="inferred from homology"/>
<dbReference type="NCBIfam" id="NF005699">
    <property type="entry name" value="PRK07509.1"/>
    <property type="match status" value="1"/>
</dbReference>
<accession>X0WPU6</accession>
<keyword evidence="3" id="KW-0276">Fatty acid metabolism</keyword>
<evidence type="ECO:0000256" key="2">
    <source>
        <dbReference type="ARBA" id="ARBA00005254"/>
    </source>
</evidence>
<gene>
    <name evidence="6" type="ORF">S01H1_51887</name>
</gene>
<name>X0WPU6_9ZZZZ</name>
<dbReference type="CDD" id="cd06558">
    <property type="entry name" value="crotonase-like"/>
    <property type="match status" value="1"/>
</dbReference>
<comment type="pathway">
    <text evidence="1">Lipid metabolism; fatty acid beta-oxidation.</text>
</comment>
<dbReference type="InterPro" id="IPR045002">
    <property type="entry name" value="Ech1-like"/>
</dbReference>
<dbReference type="InterPro" id="IPR014748">
    <property type="entry name" value="Enoyl-CoA_hydra_C"/>
</dbReference>
<dbReference type="PANTHER" id="PTHR43149">
    <property type="entry name" value="ENOYL-COA HYDRATASE"/>
    <property type="match status" value="1"/>
</dbReference>
<dbReference type="PROSITE" id="PS00166">
    <property type="entry name" value="ENOYL_COA_HYDRATASE"/>
    <property type="match status" value="1"/>
</dbReference>
<dbReference type="InterPro" id="IPR029045">
    <property type="entry name" value="ClpP/crotonase-like_dom_sf"/>
</dbReference>
<reference evidence="6" key="1">
    <citation type="journal article" date="2014" name="Front. Microbiol.">
        <title>High frequency of phylogenetically diverse reductive dehalogenase-homologous genes in deep subseafloor sedimentary metagenomes.</title>
        <authorList>
            <person name="Kawai M."/>
            <person name="Futagami T."/>
            <person name="Toyoda A."/>
            <person name="Takaki Y."/>
            <person name="Nishi S."/>
            <person name="Hori S."/>
            <person name="Arai W."/>
            <person name="Tsubouchi T."/>
            <person name="Morono Y."/>
            <person name="Uchiyama I."/>
            <person name="Ito T."/>
            <person name="Fujiyama A."/>
            <person name="Inagaki F."/>
            <person name="Takami H."/>
        </authorList>
    </citation>
    <scope>NUCLEOTIDE SEQUENCE</scope>
    <source>
        <strain evidence="6">Expedition CK06-06</strain>
    </source>
</reference>
<dbReference type="GO" id="GO:0016853">
    <property type="term" value="F:isomerase activity"/>
    <property type="evidence" value="ECO:0007669"/>
    <property type="project" value="UniProtKB-KW"/>
</dbReference>
<evidence type="ECO:0008006" key="7">
    <source>
        <dbReference type="Google" id="ProtNLM"/>
    </source>
</evidence>
<dbReference type="UniPathway" id="UPA00659"/>
<evidence type="ECO:0000256" key="1">
    <source>
        <dbReference type="ARBA" id="ARBA00005005"/>
    </source>
</evidence>
<protein>
    <recommendedName>
        <fullName evidence="7">Enoyl-CoA hydratase</fullName>
    </recommendedName>
</protein>
<evidence type="ECO:0000313" key="6">
    <source>
        <dbReference type="EMBL" id="GAG26528.1"/>
    </source>
</evidence>
<evidence type="ECO:0000256" key="3">
    <source>
        <dbReference type="ARBA" id="ARBA00022832"/>
    </source>
</evidence>
<comment type="similarity">
    <text evidence="2">Belongs to the enoyl-CoA hydratase/isomerase family.</text>
</comment>
<dbReference type="Gene3D" id="3.90.226.10">
    <property type="entry name" value="2-enoyl-CoA Hydratase, Chain A, domain 1"/>
    <property type="match status" value="1"/>
</dbReference>
<sequence length="252" mass="27254">METISLEIVEHIADIRLNRPEKRNAINLELMLSLITAAKQLKANKQLRAIVLSGNGEAFCAGMDFGIFTDMLSGKITADSTGFEDLSEQGANKGQQMGWLWQEIPVPVIAAVHGAALGAGLNIALGADIRIVTPDAKLGFLEITWGFLPDTSATQSLRHLASLDRIKELIFTGRLFSGQEAYEYGLATELADSPHERALEMATTIAGQNPDAIRRAKDMLNKLAFLSVEEGLALEAEHCRSLLGSPNQLEAA</sequence>
<dbReference type="InterPro" id="IPR001753">
    <property type="entry name" value="Enoyl-CoA_hydra/iso"/>
</dbReference>
<evidence type="ECO:0000256" key="4">
    <source>
        <dbReference type="ARBA" id="ARBA00023098"/>
    </source>
</evidence>